<dbReference type="SUPFAM" id="SSF48452">
    <property type="entry name" value="TPR-like"/>
    <property type="match status" value="1"/>
</dbReference>
<reference evidence="2 3" key="1">
    <citation type="journal article" date="2015" name="Microbiome">
        <title>Genomic resolution of linkages in carbon, nitrogen, and sulfur cycling among widespread estuary sediment bacteria.</title>
        <authorList>
            <person name="Baker B.J."/>
            <person name="Lazar C.S."/>
            <person name="Teske A.P."/>
            <person name="Dick G.J."/>
        </authorList>
    </citation>
    <scope>NUCLEOTIDE SEQUENCE [LARGE SCALE GENOMIC DNA]</scope>
    <source>
        <strain evidence="2">DG_56</strain>
    </source>
</reference>
<proteinExistence type="predicted"/>
<dbReference type="Proteomes" id="UP000052020">
    <property type="component" value="Unassembled WGS sequence"/>
</dbReference>
<dbReference type="Pfam" id="PF13181">
    <property type="entry name" value="TPR_8"/>
    <property type="match status" value="1"/>
</dbReference>
<evidence type="ECO:0000313" key="3">
    <source>
        <dbReference type="Proteomes" id="UP000052020"/>
    </source>
</evidence>
<dbReference type="InterPro" id="IPR011990">
    <property type="entry name" value="TPR-like_helical_dom_sf"/>
</dbReference>
<evidence type="ECO:0000313" key="2">
    <source>
        <dbReference type="EMBL" id="KPJ62529.1"/>
    </source>
</evidence>
<dbReference type="EMBL" id="LIZY01000112">
    <property type="protein sequence ID" value="KPJ62529.1"/>
    <property type="molecule type" value="Genomic_DNA"/>
</dbReference>
<evidence type="ECO:0008006" key="4">
    <source>
        <dbReference type="Google" id="ProtNLM"/>
    </source>
</evidence>
<accession>A0A0S7XJ79</accession>
<dbReference type="Gene3D" id="1.25.40.10">
    <property type="entry name" value="Tetratricopeptide repeat domain"/>
    <property type="match status" value="1"/>
</dbReference>
<gene>
    <name evidence="2" type="ORF">AMK68_04800</name>
</gene>
<feature type="signal peptide" evidence="1">
    <location>
        <begin position="1"/>
        <end position="30"/>
    </location>
</feature>
<sequence length="307" mass="34351">MRTVVVSARQCSWCLLVVAAVALVVCTCTAQTAPGAQGKYKFELSLSLAKDTYMLGEEISATCTLTSLSEVEACIAEPATREARGEVSYEIRNLDTQEIIPRPPLPKIHGARWVNPNRVGEPVTLQPGEKVSYTYDFSEDYRLYTPRTPEQSKAKPGRYSVKAIYDDGADRLVSNEVPFRITQLSAPEKQAATTYTRIVGPSGDREFKVSQCRLLLDESPTSIFARRTRIILADTYRTMEAYEAAIAECRSLLDSQLTTGQERQVRWTLGWAYHETGHREQAIAEMEKACTLEARSLARRWSVEGKP</sequence>
<keyword evidence="1" id="KW-0732">Signal</keyword>
<protein>
    <recommendedName>
        <fullName evidence="4">Tetratricopeptide repeat protein</fullName>
    </recommendedName>
</protein>
<dbReference type="AlphaFoldDB" id="A0A0S7XJ79"/>
<evidence type="ECO:0000256" key="1">
    <source>
        <dbReference type="SAM" id="SignalP"/>
    </source>
</evidence>
<comment type="caution">
    <text evidence="2">The sequence shown here is derived from an EMBL/GenBank/DDBJ whole genome shotgun (WGS) entry which is preliminary data.</text>
</comment>
<dbReference type="InterPro" id="IPR019734">
    <property type="entry name" value="TPR_rpt"/>
</dbReference>
<name>A0A0S7XJ79_9BACT</name>
<feature type="chain" id="PRO_5006640075" description="Tetratricopeptide repeat protein" evidence="1">
    <location>
        <begin position="31"/>
        <end position="307"/>
    </location>
</feature>
<organism evidence="2 3">
    <name type="scientific">candidate division KD3-62 bacterium DG_56</name>
    <dbReference type="NCBI Taxonomy" id="1704032"/>
    <lineage>
        <taxon>Bacteria</taxon>
        <taxon>candidate division KD3-62</taxon>
    </lineage>
</organism>